<keyword evidence="13" id="KW-1185">Reference proteome</keyword>
<dbReference type="InterPro" id="IPR052313">
    <property type="entry name" value="GPIb-IX-V_Complex"/>
</dbReference>
<sequence>MLFCTGLTTLVLVLATSSVESVLKPCWCSAVPPAALQVNCSSLGLMEVPPISPDTTELQLQNNQLSRVPRGHFDRLQSLRSVTLSGNPFHCDCGIQYLRAWLRRNRAVVSGAMPTCSSPSSVALTSIAALSDDYFSSCGQRGCAEEKFAILVGLMLCVVICLLLWGLRLAKKSTFTLDINKRHKAFHLESLRSLKPKHRSGVKRDLSEDSDYSAPLTRTDRPVRPLINLEILPQILGVLQKKHNMKMKAT</sequence>
<dbReference type="Gene3D" id="3.80.10.10">
    <property type="entry name" value="Ribonuclease Inhibitor"/>
    <property type="match status" value="1"/>
</dbReference>
<keyword evidence="7 9" id="KW-0472">Membrane</keyword>
<evidence type="ECO:0000313" key="12">
    <source>
        <dbReference type="EMBL" id="KAL1021494.1"/>
    </source>
</evidence>
<keyword evidence="5" id="KW-0130">Cell adhesion</keyword>
<evidence type="ECO:0000256" key="1">
    <source>
        <dbReference type="ARBA" id="ARBA00004167"/>
    </source>
</evidence>
<dbReference type="PANTHER" id="PTHR22650:SF6">
    <property type="entry name" value="PLATELET GLYCOPROTEIN IX"/>
    <property type="match status" value="1"/>
</dbReference>
<evidence type="ECO:0000256" key="3">
    <source>
        <dbReference type="ARBA" id="ARBA00022692"/>
    </source>
</evidence>
<evidence type="ECO:0000256" key="4">
    <source>
        <dbReference type="ARBA" id="ARBA00022729"/>
    </source>
</evidence>
<keyword evidence="2" id="KW-0433">Leucine-rich repeat</keyword>
<gene>
    <name evidence="12" type="ORF">UPYG_G00013980</name>
</gene>
<evidence type="ECO:0000256" key="5">
    <source>
        <dbReference type="ARBA" id="ARBA00022889"/>
    </source>
</evidence>
<dbReference type="AlphaFoldDB" id="A0ABD0XLK3"/>
<dbReference type="Proteomes" id="UP001557470">
    <property type="component" value="Unassembled WGS sequence"/>
</dbReference>
<dbReference type="PANTHER" id="PTHR22650">
    <property type="entry name" value="GLYCOPROTEIN IB BETA"/>
    <property type="match status" value="1"/>
</dbReference>
<feature type="chain" id="PRO_5044740593" description="LRRCT domain-containing protein" evidence="10">
    <location>
        <begin position="22"/>
        <end position="250"/>
    </location>
</feature>
<evidence type="ECO:0000256" key="10">
    <source>
        <dbReference type="SAM" id="SignalP"/>
    </source>
</evidence>
<keyword evidence="6 9" id="KW-1133">Transmembrane helix</keyword>
<evidence type="ECO:0000256" key="6">
    <source>
        <dbReference type="ARBA" id="ARBA00022989"/>
    </source>
</evidence>
<organism evidence="12 13">
    <name type="scientific">Umbra pygmaea</name>
    <name type="common">Eastern mudminnow</name>
    <dbReference type="NCBI Taxonomy" id="75934"/>
    <lineage>
        <taxon>Eukaryota</taxon>
        <taxon>Metazoa</taxon>
        <taxon>Chordata</taxon>
        <taxon>Craniata</taxon>
        <taxon>Vertebrata</taxon>
        <taxon>Euteleostomi</taxon>
        <taxon>Actinopterygii</taxon>
        <taxon>Neopterygii</taxon>
        <taxon>Teleostei</taxon>
        <taxon>Protacanthopterygii</taxon>
        <taxon>Esociformes</taxon>
        <taxon>Umbridae</taxon>
        <taxon>Umbra</taxon>
    </lineage>
</organism>
<keyword evidence="3 9" id="KW-0812">Transmembrane</keyword>
<comment type="caution">
    <text evidence="12">The sequence shown here is derived from an EMBL/GenBank/DDBJ whole genome shotgun (WGS) entry which is preliminary data.</text>
</comment>
<dbReference type="InterPro" id="IPR032675">
    <property type="entry name" value="LRR_dom_sf"/>
</dbReference>
<name>A0ABD0XLK3_UMBPY</name>
<comment type="subcellular location">
    <subcellularLocation>
        <location evidence="1">Membrane</location>
        <topology evidence="1">Single-pass membrane protein</topology>
    </subcellularLocation>
</comment>
<evidence type="ECO:0000256" key="8">
    <source>
        <dbReference type="ARBA" id="ARBA00023157"/>
    </source>
</evidence>
<keyword evidence="4 10" id="KW-0732">Signal</keyword>
<feature type="signal peptide" evidence="10">
    <location>
        <begin position="1"/>
        <end position="21"/>
    </location>
</feature>
<dbReference type="InterPro" id="IPR000483">
    <property type="entry name" value="Cys-rich_flank_reg_C"/>
</dbReference>
<dbReference type="EMBL" id="JAGEUA010000001">
    <property type="protein sequence ID" value="KAL1021494.1"/>
    <property type="molecule type" value="Genomic_DNA"/>
</dbReference>
<protein>
    <recommendedName>
        <fullName evidence="11">LRRCT domain-containing protein</fullName>
    </recommendedName>
</protein>
<proteinExistence type="predicted"/>
<evidence type="ECO:0000256" key="9">
    <source>
        <dbReference type="SAM" id="Phobius"/>
    </source>
</evidence>
<dbReference type="SUPFAM" id="SSF52058">
    <property type="entry name" value="L domain-like"/>
    <property type="match status" value="1"/>
</dbReference>
<feature type="transmembrane region" description="Helical" evidence="9">
    <location>
        <begin position="148"/>
        <end position="167"/>
    </location>
</feature>
<evidence type="ECO:0000256" key="2">
    <source>
        <dbReference type="ARBA" id="ARBA00022614"/>
    </source>
</evidence>
<feature type="domain" description="LRRCT" evidence="11">
    <location>
        <begin position="87"/>
        <end position="139"/>
    </location>
</feature>
<keyword evidence="8" id="KW-1015">Disulfide bond</keyword>
<accession>A0ABD0XLK3</accession>
<dbReference type="SMART" id="SM00082">
    <property type="entry name" value="LRRCT"/>
    <property type="match status" value="1"/>
</dbReference>
<evidence type="ECO:0000259" key="11">
    <source>
        <dbReference type="SMART" id="SM00082"/>
    </source>
</evidence>
<reference evidence="12 13" key="1">
    <citation type="submission" date="2024-06" db="EMBL/GenBank/DDBJ databases">
        <authorList>
            <person name="Pan Q."/>
            <person name="Wen M."/>
            <person name="Jouanno E."/>
            <person name="Zahm M."/>
            <person name="Klopp C."/>
            <person name="Cabau C."/>
            <person name="Louis A."/>
            <person name="Berthelot C."/>
            <person name="Parey E."/>
            <person name="Roest Crollius H."/>
            <person name="Montfort J."/>
            <person name="Robinson-Rechavi M."/>
            <person name="Bouchez O."/>
            <person name="Lampietro C."/>
            <person name="Lopez Roques C."/>
            <person name="Donnadieu C."/>
            <person name="Postlethwait J."/>
            <person name="Bobe J."/>
            <person name="Verreycken H."/>
            <person name="Guiguen Y."/>
        </authorList>
    </citation>
    <scope>NUCLEOTIDE SEQUENCE [LARGE SCALE GENOMIC DNA]</scope>
    <source>
        <strain evidence="12">Up_M1</strain>
        <tissue evidence="12">Testis</tissue>
    </source>
</reference>
<evidence type="ECO:0000256" key="7">
    <source>
        <dbReference type="ARBA" id="ARBA00023136"/>
    </source>
</evidence>
<evidence type="ECO:0000313" key="13">
    <source>
        <dbReference type="Proteomes" id="UP001557470"/>
    </source>
</evidence>